<evidence type="ECO:0000256" key="5">
    <source>
        <dbReference type="ARBA" id="ARBA00023128"/>
    </source>
</evidence>
<dbReference type="PANTHER" id="PTHR48182:SF2">
    <property type="entry name" value="PROTEIN SERAC1"/>
    <property type="match status" value="1"/>
</dbReference>
<dbReference type="InterPro" id="IPR029058">
    <property type="entry name" value="AB_hydrolase_fold"/>
</dbReference>
<sequence>EVFAPKNLDYYLLDDVDKEVEYFKKFVSDSCPAKLKKKIRVDSNLLLSEGVKCSSAYLNWGYDGRRLIDYRSLLKLCHSKNRIDQLLGLENLINTGVLHDYKLQQICQTSDCAILAALILKKFSLKKILKEKIPLQVNENLEQEIRLLLEMLNSTTVDQRLKYFTNLALEKLPDVSANDLEAFYTLINDNYYASPSSFTKDNYHKRLLLYVKALEAQSTNKNQCKLMANLKIFEILRRLWNLEQENMQILILKVLANISLDEELSDFFRFTGWLAILEDCLQNSRKIQFNLLSKKILYNLVQDRRCKFRDCVYLIDNDNLDRFTRKLFTLHLEKCECKTVRHNLLYTRSLIDNDNLDMLTTKILNLHQQKCECKLKNFRSTKQPMLDVIFIHGLRGGLFYTWRQKDAPKNATVNEKSSPQRTPCWPKDWLPYDVNQPVRVLAVDYDSYLSNWLPKCPDVKIKFTIFWCKVEFYRMIFSTRHTLNYRSKDMLKKLRQAGVGERPVIFVAHSMGGLAVKKMLNLMYDEEEGHLWADYDAVLENTKASNLRLYTFCPKVITLHFLPQIYIRRHVIENYRFPARPA</sequence>
<reference evidence="9" key="1">
    <citation type="submission" date="2022-11" db="UniProtKB">
        <authorList>
            <consortium name="WormBaseParasite"/>
        </authorList>
    </citation>
    <scope>IDENTIFICATION</scope>
</reference>
<dbReference type="GO" id="GO:0005783">
    <property type="term" value="C:endoplasmic reticulum"/>
    <property type="evidence" value="ECO:0007669"/>
    <property type="project" value="UniProtKB-SubCell"/>
</dbReference>
<dbReference type="WBParaSite" id="nRc.2.0.1.t38616-RA">
    <property type="protein sequence ID" value="nRc.2.0.1.t38616-RA"/>
    <property type="gene ID" value="nRc.2.0.1.g38616"/>
</dbReference>
<dbReference type="InterPro" id="IPR052374">
    <property type="entry name" value="SERAC1"/>
</dbReference>
<evidence type="ECO:0000256" key="2">
    <source>
        <dbReference type="ARBA" id="ARBA00004240"/>
    </source>
</evidence>
<proteinExistence type="predicted"/>
<evidence type="ECO:0000256" key="3">
    <source>
        <dbReference type="ARBA" id="ARBA00004370"/>
    </source>
</evidence>
<dbReference type="SUPFAM" id="SSF53474">
    <property type="entry name" value="alpha/beta-Hydrolases"/>
    <property type="match status" value="1"/>
</dbReference>
<feature type="domain" description="FAM193 C-terminal" evidence="7">
    <location>
        <begin position="1"/>
        <end position="42"/>
    </location>
</feature>
<dbReference type="Gene3D" id="3.40.50.1820">
    <property type="entry name" value="alpha/beta hydrolase"/>
    <property type="match status" value="1"/>
</dbReference>
<dbReference type="AlphaFoldDB" id="A0A915KLC3"/>
<evidence type="ECO:0000313" key="9">
    <source>
        <dbReference type="WBParaSite" id="nRc.2.0.1.t38616-RA"/>
    </source>
</evidence>
<evidence type="ECO:0000256" key="6">
    <source>
        <dbReference type="ARBA" id="ARBA00023136"/>
    </source>
</evidence>
<evidence type="ECO:0000256" key="4">
    <source>
        <dbReference type="ARBA" id="ARBA00022824"/>
    </source>
</evidence>
<evidence type="ECO:0000256" key="1">
    <source>
        <dbReference type="ARBA" id="ARBA00004173"/>
    </source>
</evidence>
<keyword evidence="6" id="KW-0472">Membrane</keyword>
<keyword evidence="4" id="KW-0256">Endoplasmic reticulum</keyword>
<evidence type="ECO:0000313" key="8">
    <source>
        <dbReference type="Proteomes" id="UP000887565"/>
    </source>
</evidence>
<dbReference type="GO" id="GO:0005739">
    <property type="term" value="C:mitochondrion"/>
    <property type="evidence" value="ECO:0007669"/>
    <property type="project" value="UniProtKB-SubCell"/>
</dbReference>
<name>A0A915KLC3_ROMCU</name>
<organism evidence="8 9">
    <name type="scientific">Romanomermis culicivorax</name>
    <name type="common">Nematode worm</name>
    <dbReference type="NCBI Taxonomy" id="13658"/>
    <lineage>
        <taxon>Eukaryota</taxon>
        <taxon>Metazoa</taxon>
        <taxon>Ecdysozoa</taxon>
        <taxon>Nematoda</taxon>
        <taxon>Enoplea</taxon>
        <taxon>Dorylaimia</taxon>
        <taxon>Mermithida</taxon>
        <taxon>Mermithoidea</taxon>
        <taxon>Mermithidae</taxon>
        <taxon>Romanomermis</taxon>
    </lineage>
</organism>
<dbReference type="Pfam" id="PF15914">
    <property type="entry name" value="FAM193_C"/>
    <property type="match status" value="1"/>
</dbReference>
<keyword evidence="5" id="KW-0496">Mitochondrion</keyword>
<evidence type="ECO:0000259" key="7">
    <source>
        <dbReference type="Pfam" id="PF15914"/>
    </source>
</evidence>
<keyword evidence="8" id="KW-1185">Reference proteome</keyword>
<comment type="subcellular location">
    <subcellularLocation>
        <location evidence="2">Endoplasmic reticulum</location>
    </subcellularLocation>
    <subcellularLocation>
        <location evidence="3">Membrane</location>
    </subcellularLocation>
    <subcellularLocation>
        <location evidence="1">Mitochondrion</location>
    </subcellularLocation>
</comment>
<accession>A0A915KLC3</accession>
<dbReference type="InterPro" id="IPR031802">
    <property type="entry name" value="FAM193_C"/>
</dbReference>
<dbReference type="Proteomes" id="UP000887565">
    <property type="component" value="Unplaced"/>
</dbReference>
<dbReference type="PANTHER" id="PTHR48182">
    <property type="entry name" value="PROTEIN SERAC1"/>
    <property type="match status" value="1"/>
</dbReference>
<protein>
    <submittedName>
        <fullName evidence="9">FAM193 C-terminal domain-containing protein</fullName>
    </submittedName>
</protein>
<dbReference type="GO" id="GO:0016020">
    <property type="term" value="C:membrane"/>
    <property type="evidence" value="ECO:0007669"/>
    <property type="project" value="UniProtKB-SubCell"/>
</dbReference>